<dbReference type="Pfam" id="PF00128">
    <property type="entry name" value="Alpha-amylase"/>
    <property type="match status" value="1"/>
</dbReference>
<keyword evidence="4" id="KW-0812">Transmembrane</keyword>
<keyword evidence="3 5" id="KW-0732">Signal</keyword>
<dbReference type="EMBL" id="RIAX01000022">
    <property type="protein sequence ID" value="RNF38141.1"/>
    <property type="molecule type" value="Genomic_DNA"/>
</dbReference>
<accession>A0A3M8P414</accession>
<keyword evidence="4" id="KW-1133">Transmembrane helix</keyword>
<proteinExistence type="predicted"/>
<dbReference type="Proteomes" id="UP000275473">
    <property type="component" value="Unassembled WGS sequence"/>
</dbReference>
<dbReference type="PANTHER" id="PTHR10357">
    <property type="entry name" value="ALPHA-AMYLASE FAMILY MEMBER"/>
    <property type="match status" value="1"/>
</dbReference>
<keyword evidence="7" id="KW-0456">Lyase</keyword>
<name>A0A3M8P414_9BACL</name>
<dbReference type="InterPro" id="IPR013780">
    <property type="entry name" value="Glyco_hydro_b"/>
</dbReference>
<evidence type="ECO:0000313" key="7">
    <source>
        <dbReference type="EMBL" id="RNF38141.1"/>
    </source>
</evidence>
<dbReference type="GO" id="GO:0046872">
    <property type="term" value="F:metal ion binding"/>
    <property type="evidence" value="ECO:0007669"/>
    <property type="project" value="UniProtKB-KW"/>
</dbReference>
<evidence type="ECO:0000256" key="5">
    <source>
        <dbReference type="SAM" id="SignalP"/>
    </source>
</evidence>
<keyword evidence="4" id="KW-0472">Membrane</keyword>
<dbReference type="GO" id="GO:0016829">
    <property type="term" value="F:lyase activity"/>
    <property type="evidence" value="ECO:0007669"/>
    <property type="project" value="UniProtKB-KW"/>
</dbReference>
<feature type="domain" description="Glycosyl hydrolase family 13 catalytic" evidence="6">
    <location>
        <begin position="37"/>
        <end position="349"/>
    </location>
</feature>
<dbReference type="InterPro" id="IPR054174">
    <property type="entry name" value="Alpha-amylase-like_C"/>
</dbReference>
<sequence length="484" mass="54274">MKVKWISSIAAAVMSLSLISPAAAEETRTLQDESIYDVLVDRFFNQKIDNDFEVDSTNPAAFNGGDFAGLAGEISHIQKLGFTTLSVGPVFASATYDGKEVLDYSQLERHFGTPEEFQNLIDEANDQDIKIMVDIPTQQVSSDHIWVSTNPGWFTENEDGTYALNTADEEAQSALIATLSEFVKEYEVGAMRLQNTDSLDADFIEEFSRAIKEVRDIYLLADREMEPVPGLDATVLPGVEESLRSSYKNFDQGSEELTRLIEEGEGRLIQVDSLWGSRFTADVVEERGFPPTRWTLLFTQLLTMPGIPVVQYGSEIAMNGTVLPESHQIMDFSVQEELIDHIANLNSLRNSSEALRTGDTEVLHEEDGWIVYSRSNEEETWVVAINNSSSTQHMTVPAEVAGKGKEMRGLFGGDIVREEDDGAYRITLDREVAEVFHVTDERGLNTAYFVALAVLYIVFMIFLWIVWRKGKQRKADEARKNSLE</sequence>
<feature type="chain" id="PRO_5018122330" evidence="5">
    <location>
        <begin position="25"/>
        <end position="484"/>
    </location>
</feature>
<dbReference type="InterPro" id="IPR017853">
    <property type="entry name" value="GH"/>
</dbReference>
<dbReference type="SMART" id="SM00642">
    <property type="entry name" value="Aamy"/>
    <property type="match status" value="1"/>
</dbReference>
<feature type="transmembrane region" description="Helical" evidence="4">
    <location>
        <begin position="447"/>
        <end position="467"/>
    </location>
</feature>
<dbReference type="Pfam" id="PF22026">
    <property type="entry name" value="Alpha-amylase_C_2"/>
    <property type="match status" value="1"/>
</dbReference>
<keyword evidence="8" id="KW-1185">Reference proteome</keyword>
<organism evidence="7 8">
    <name type="scientific">Planococcus salinus</name>
    <dbReference type="NCBI Taxonomy" id="1848460"/>
    <lineage>
        <taxon>Bacteria</taxon>
        <taxon>Bacillati</taxon>
        <taxon>Bacillota</taxon>
        <taxon>Bacilli</taxon>
        <taxon>Bacillales</taxon>
        <taxon>Caryophanaceae</taxon>
        <taxon>Planococcus</taxon>
    </lineage>
</organism>
<dbReference type="SUPFAM" id="SSF51445">
    <property type="entry name" value="(Trans)glycosidases"/>
    <property type="match status" value="1"/>
</dbReference>
<protein>
    <submittedName>
        <fullName evidence="7">Alpha-amlyase</fullName>
    </submittedName>
</protein>
<comment type="cofactor">
    <cofactor evidence="1">
        <name>Ca(2+)</name>
        <dbReference type="ChEBI" id="CHEBI:29108"/>
    </cofactor>
</comment>
<comment type="caution">
    <text evidence="7">The sequence shown here is derived from an EMBL/GenBank/DDBJ whole genome shotgun (WGS) entry which is preliminary data.</text>
</comment>
<evidence type="ECO:0000256" key="1">
    <source>
        <dbReference type="ARBA" id="ARBA00001913"/>
    </source>
</evidence>
<gene>
    <name evidence="7" type="ORF">EEX84_15990</name>
</gene>
<dbReference type="AlphaFoldDB" id="A0A3M8P414"/>
<dbReference type="InterPro" id="IPR006047">
    <property type="entry name" value="GH13_cat_dom"/>
</dbReference>
<dbReference type="Gene3D" id="3.20.20.80">
    <property type="entry name" value="Glycosidases"/>
    <property type="match status" value="1"/>
</dbReference>
<evidence type="ECO:0000256" key="2">
    <source>
        <dbReference type="ARBA" id="ARBA00022723"/>
    </source>
</evidence>
<dbReference type="GO" id="GO:0005975">
    <property type="term" value="P:carbohydrate metabolic process"/>
    <property type="evidence" value="ECO:0007669"/>
    <property type="project" value="InterPro"/>
</dbReference>
<reference evidence="7 8" key="1">
    <citation type="journal article" date="2018" name="Int. J. Syst. Evol. Microbiol.">
        <title>Planococcus salinus sp. nov., a moderately halophilic bacterium isolated from a saline-alkali soil.</title>
        <authorList>
            <person name="Gan L."/>
        </authorList>
    </citation>
    <scope>NUCLEOTIDE SEQUENCE [LARGE SCALE GENOMIC DNA]</scope>
    <source>
        <strain evidence="7 8">LCB217</strain>
    </source>
</reference>
<dbReference type="SUPFAM" id="SSF51011">
    <property type="entry name" value="Glycosyl hydrolase domain"/>
    <property type="match status" value="1"/>
</dbReference>
<dbReference type="PANTHER" id="PTHR10357:SF215">
    <property type="entry name" value="ALPHA-AMYLASE 1"/>
    <property type="match status" value="1"/>
</dbReference>
<dbReference type="RefSeq" id="WP_123166656.1">
    <property type="nucleotide sequence ID" value="NZ_RIAX01000022.1"/>
</dbReference>
<evidence type="ECO:0000259" key="6">
    <source>
        <dbReference type="SMART" id="SM00642"/>
    </source>
</evidence>
<dbReference type="OrthoDB" id="9805159at2"/>
<keyword evidence="2" id="KW-0479">Metal-binding</keyword>
<feature type="signal peptide" evidence="5">
    <location>
        <begin position="1"/>
        <end position="24"/>
    </location>
</feature>
<evidence type="ECO:0000313" key="8">
    <source>
        <dbReference type="Proteomes" id="UP000275473"/>
    </source>
</evidence>
<evidence type="ECO:0000256" key="3">
    <source>
        <dbReference type="ARBA" id="ARBA00022729"/>
    </source>
</evidence>
<dbReference type="Gene3D" id="2.60.40.1180">
    <property type="entry name" value="Golgi alpha-mannosidase II"/>
    <property type="match status" value="1"/>
</dbReference>
<evidence type="ECO:0000256" key="4">
    <source>
        <dbReference type="SAM" id="Phobius"/>
    </source>
</evidence>